<dbReference type="PATRIC" id="fig|1365257.3.peg.2228"/>
<feature type="transmembrane region" description="Helical" evidence="1">
    <location>
        <begin position="36"/>
        <end position="66"/>
    </location>
</feature>
<gene>
    <name evidence="2" type="ORF">N478_17675</name>
</gene>
<evidence type="ECO:0000256" key="1">
    <source>
        <dbReference type="SAM" id="Phobius"/>
    </source>
</evidence>
<keyword evidence="1" id="KW-0812">Transmembrane</keyword>
<proteinExistence type="predicted"/>
<accession>A0A162CFV0</accession>
<dbReference type="EMBL" id="AUXX01000015">
    <property type="protein sequence ID" value="KZN67252.1"/>
    <property type="molecule type" value="Genomic_DNA"/>
</dbReference>
<sequence>MKKSAFILIAWYFLFVSFYISYFIGLEQPSLTNPLFYLIAIPYFGFGAMVWSVFSGVGIFTFLASVVSSVLWLKKDKIVYLFLLPIVGLLSGGIFRYIAT</sequence>
<evidence type="ECO:0000313" key="3">
    <source>
        <dbReference type="Proteomes" id="UP000076661"/>
    </source>
</evidence>
<keyword evidence="1" id="KW-1133">Transmembrane helix</keyword>
<dbReference type="RefSeq" id="WP_063381058.1">
    <property type="nucleotide sequence ID" value="NZ_AUXX01000015.1"/>
</dbReference>
<dbReference type="AlphaFoldDB" id="A0A162CFV0"/>
<protein>
    <submittedName>
        <fullName evidence="2">Uncharacterized protein</fullName>
    </submittedName>
</protein>
<feature type="transmembrane region" description="Helical" evidence="1">
    <location>
        <begin position="78"/>
        <end position="99"/>
    </location>
</feature>
<organism evidence="2 3">
    <name type="scientific">Pseudoalteromonas luteoviolacea S4060-1</name>
    <dbReference type="NCBI Taxonomy" id="1365257"/>
    <lineage>
        <taxon>Bacteria</taxon>
        <taxon>Pseudomonadati</taxon>
        <taxon>Pseudomonadota</taxon>
        <taxon>Gammaproteobacteria</taxon>
        <taxon>Alteromonadales</taxon>
        <taxon>Pseudoalteromonadaceae</taxon>
        <taxon>Pseudoalteromonas</taxon>
    </lineage>
</organism>
<evidence type="ECO:0000313" key="2">
    <source>
        <dbReference type="EMBL" id="KZN67252.1"/>
    </source>
</evidence>
<name>A0A162CFV0_9GAMM</name>
<feature type="transmembrane region" description="Helical" evidence="1">
    <location>
        <begin position="5"/>
        <end position="24"/>
    </location>
</feature>
<reference evidence="2 3" key="1">
    <citation type="submission" date="2013-07" db="EMBL/GenBank/DDBJ databases">
        <title>Comparative Genomic and Metabolomic Analysis of Twelve Strains of Pseudoalteromonas luteoviolacea.</title>
        <authorList>
            <person name="Vynne N.G."/>
            <person name="Mansson M."/>
            <person name="Gram L."/>
        </authorList>
    </citation>
    <scope>NUCLEOTIDE SEQUENCE [LARGE SCALE GENOMIC DNA]</scope>
    <source>
        <strain evidence="2 3">S4060-1</strain>
    </source>
</reference>
<keyword evidence="1" id="KW-0472">Membrane</keyword>
<comment type="caution">
    <text evidence="2">The sequence shown here is derived from an EMBL/GenBank/DDBJ whole genome shotgun (WGS) entry which is preliminary data.</text>
</comment>
<dbReference type="Proteomes" id="UP000076661">
    <property type="component" value="Unassembled WGS sequence"/>
</dbReference>